<comment type="caution">
    <text evidence="1">The sequence shown here is derived from an EMBL/GenBank/DDBJ whole genome shotgun (WGS) entry which is preliminary data.</text>
</comment>
<dbReference type="AlphaFoldDB" id="A0A9Q0KR24"/>
<evidence type="ECO:0000313" key="2">
    <source>
        <dbReference type="Proteomes" id="UP001141806"/>
    </source>
</evidence>
<dbReference type="PANTHER" id="PTHR35746:SF1">
    <property type="entry name" value="PENTATRICOPEPTIDE REPEAT (PPR) SUPERFAMILY PROTEIN"/>
    <property type="match status" value="1"/>
</dbReference>
<name>A0A9Q0KR24_9MAGN</name>
<dbReference type="Proteomes" id="UP001141806">
    <property type="component" value="Unassembled WGS sequence"/>
</dbReference>
<proteinExistence type="predicted"/>
<reference evidence="1" key="1">
    <citation type="journal article" date="2023" name="Plant J.">
        <title>The genome of the king protea, Protea cynaroides.</title>
        <authorList>
            <person name="Chang J."/>
            <person name="Duong T.A."/>
            <person name="Schoeman C."/>
            <person name="Ma X."/>
            <person name="Roodt D."/>
            <person name="Barker N."/>
            <person name="Li Z."/>
            <person name="Van de Peer Y."/>
            <person name="Mizrachi E."/>
        </authorList>
    </citation>
    <scope>NUCLEOTIDE SEQUENCE</scope>
    <source>
        <tissue evidence="1">Young leaves</tissue>
    </source>
</reference>
<keyword evidence="2" id="KW-1185">Reference proteome</keyword>
<gene>
    <name evidence="1" type="ORF">NE237_000368</name>
</gene>
<evidence type="ECO:0000313" key="1">
    <source>
        <dbReference type="EMBL" id="KAJ4975262.1"/>
    </source>
</evidence>
<accession>A0A9Q0KR24</accession>
<dbReference type="EMBL" id="JAMYWD010000003">
    <property type="protein sequence ID" value="KAJ4975262.1"/>
    <property type="molecule type" value="Genomic_DNA"/>
</dbReference>
<dbReference type="PANTHER" id="PTHR35746">
    <property type="entry name" value="PENTATRICOPEPTIDE REPEAT (PPR) SUPERFAMILY PROTEIN"/>
    <property type="match status" value="1"/>
</dbReference>
<protein>
    <submittedName>
        <fullName evidence="1">Uncharacterized protein</fullName>
    </submittedName>
</protein>
<organism evidence="1 2">
    <name type="scientific">Protea cynaroides</name>
    <dbReference type="NCBI Taxonomy" id="273540"/>
    <lineage>
        <taxon>Eukaryota</taxon>
        <taxon>Viridiplantae</taxon>
        <taxon>Streptophyta</taxon>
        <taxon>Embryophyta</taxon>
        <taxon>Tracheophyta</taxon>
        <taxon>Spermatophyta</taxon>
        <taxon>Magnoliopsida</taxon>
        <taxon>Proteales</taxon>
        <taxon>Proteaceae</taxon>
        <taxon>Protea</taxon>
    </lineage>
</organism>
<sequence length="156" mass="17569">MSDTGVKVKDQIVDLETRIDTPERQLSSHSDTFVAPSFMTLVEPDKGNDQLTASSKIQTVQNLQQPNSSSLQAGWFPSLTCDVKDSEGRKRNEEIIAKVSNWSAAKQHTPLRSLLVKATLKASRSRRMDRNIQQLLSPSMKPPHKTIMSHLRQFLQ</sequence>
<dbReference type="OrthoDB" id="1939753at2759"/>